<dbReference type="Gene3D" id="1.10.10.2670">
    <property type="entry name" value="E3 ubiquitin-protein ligase"/>
    <property type="match status" value="1"/>
</dbReference>
<keyword evidence="13" id="KW-1185">Reference proteome</keyword>
<comment type="similarity">
    <text evidence="8 10">Belongs to the E3 ubiquitin-protein ligase UBR1-like family.</text>
</comment>
<proteinExistence type="inferred from homology"/>
<comment type="function">
    <text evidence="10">Ubiquitin ligase protein which is a component of the N-end rule pathway. Recognizes and binds to proteins bearing specific N-terminal residues that are destabilizing according to the N-end rule, leading to their ubiquitination and subsequent degradation.</text>
</comment>
<evidence type="ECO:0000256" key="5">
    <source>
        <dbReference type="ARBA" id="ARBA00022771"/>
    </source>
</evidence>
<feature type="zinc finger region" description="UBR-type" evidence="9">
    <location>
        <begin position="124"/>
        <end position="194"/>
    </location>
</feature>
<dbReference type="Gene3D" id="2.10.110.30">
    <property type="match status" value="1"/>
</dbReference>
<evidence type="ECO:0000256" key="7">
    <source>
        <dbReference type="ARBA" id="ARBA00022833"/>
    </source>
</evidence>
<evidence type="ECO:0000256" key="6">
    <source>
        <dbReference type="ARBA" id="ARBA00022786"/>
    </source>
</evidence>
<keyword evidence="3 10" id="KW-0808">Transferase</keyword>
<dbReference type="GO" id="GO:0071596">
    <property type="term" value="P:ubiquitin-dependent protein catabolic process via the N-end rule pathway"/>
    <property type="evidence" value="ECO:0007669"/>
    <property type="project" value="UniProtKB-UniRule"/>
</dbReference>
<dbReference type="InterPro" id="IPR044046">
    <property type="entry name" value="E3_ligase_UBR-like_C"/>
</dbReference>
<dbReference type="InterPro" id="IPR039164">
    <property type="entry name" value="UBR1-like"/>
</dbReference>
<dbReference type="PROSITE" id="PS51157">
    <property type="entry name" value="ZF_UBR"/>
    <property type="match status" value="1"/>
</dbReference>
<dbReference type="InterPro" id="IPR036390">
    <property type="entry name" value="WH_DNA-bd_sf"/>
</dbReference>
<name>A0AAV7F408_ARIFI</name>
<evidence type="ECO:0000256" key="1">
    <source>
        <dbReference type="ARBA" id="ARBA00000900"/>
    </source>
</evidence>
<keyword evidence="6 10" id="KW-0833">Ubl conjugation pathway</keyword>
<evidence type="ECO:0000259" key="11">
    <source>
        <dbReference type="PROSITE" id="PS51157"/>
    </source>
</evidence>
<feature type="domain" description="UBR-type" evidence="11">
    <location>
        <begin position="124"/>
        <end position="194"/>
    </location>
</feature>
<dbReference type="PANTHER" id="PTHR21497">
    <property type="entry name" value="UBIQUITIN LIGASE E3 ALPHA-RELATED"/>
    <property type="match status" value="1"/>
</dbReference>
<organism evidence="12 13">
    <name type="scientific">Aristolochia fimbriata</name>
    <name type="common">White veined hardy Dutchman's pipe vine</name>
    <dbReference type="NCBI Taxonomy" id="158543"/>
    <lineage>
        <taxon>Eukaryota</taxon>
        <taxon>Viridiplantae</taxon>
        <taxon>Streptophyta</taxon>
        <taxon>Embryophyta</taxon>
        <taxon>Tracheophyta</taxon>
        <taxon>Spermatophyta</taxon>
        <taxon>Magnoliopsida</taxon>
        <taxon>Magnoliidae</taxon>
        <taxon>Piperales</taxon>
        <taxon>Aristolochiaceae</taxon>
        <taxon>Aristolochia</taxon>
    </lineage>
</organism>
<dbReference type="SMART" id="SM00396">
    <property type="entry name" value="ZnF_UBR1"/>
    <property type="match status" value="1"/>
</dbReference>
<comment type="caution">
    <text evidence="12">The sequence shown here is derived from an EMBL/GenBank/DDBJ whole genome shotgun (WGS) entry which is preliminary data.</text>
</comment>
<dbReference type="Pfam" id="PF22960">
    <property type="entry name" value="WHD_UBR1"/>
    <property type="match status" value="1"/>
</dbReference>
<dbReference type="EMBL" id="JAINDJ010000003">
    <property type="protein sequence ID" value="KAG9454677.1"/>
    <property type="molecule type" value="Genomic_DNA"/>
</dbReference>
<dbReference type="GO" id="GO:0061630">
    <property type="term" value="F:ubiquitin protein ligase activity"/>
    <property type="evidence" value="ECO:0007669"/>
    <property type="project" value="UniProtKB-UniRule"/>
</dbReference>
<keyword evidence="7 10" id="KW-0862">Zinc</keyword>
<dbReference type="Pfam" id="PF02207">
    <property type="entry name" value="zf-UBR"/>
    <property type="match status" value="1"/>
</dbReference>
<dbReference type="GO" id="GO:0016567">
    <property type="term" value="P:protein ubiquitination"/>
    <property type="evidence" value="ECO:0007669"/>
    <property type="project" value="UniProtKB-UniRule"/>
</dbReference>
<dbReference type="InterPro" id="IPR003126">
    <property type="entry name" value="Znf_UBR"/>
</dbReference>
<gene>
    <name evidence="12" type="ORF">H6P81_007581</name>
</gene>
<evidence type="ECO:0000256" key="8">
    <source>
        <dbReference type="ARBA" id="ARBA00046341"/>
    </source>
</evidence>
<dbReference type="GO" id="GO:0008270">
    <property type="term" value="F:zinc ion binding"/>
    <property type="evidence" value="ECO:0007669"/>
    <property type="project" value="UniProtKB-UniRule"/>
</dbReference>
<evidence type="ECO:0000256" key="10">
    <source>
        <dbReference type="RuleBase" id="RU366018"/>
    </source>
</evidence>
<sequence length="2121" mass="238286">MAGMEIDSPPEWNHLSPQDRIVQRLVKCGIPSNYLAELQSGLIKFLKENKSMIPQVVAAILPTEMDVSGAVLEAAKTESSGFMQGPSVRDQYRESFLWLQWLMFEVEPQRSLQTLAKIGSGQRGVCGAVWGEKDIAYRCRTCEHDPTCAICVTCFQDGNHKDHDYSIMYTGGGCCDCGDVTAWKREGFCSKHRGAEQIQPLSEDISRSMGPILDVLFGYWRDSLLNVEKVPRKDHKGLDDSNVHDKLVRSFSSVAIGMLLDFGNCSESLLSFVSKQMLLSPGLLDVLIRSEQFLHKSVVEKLHELLLKMLGEPIFKYEFAKAFILYYPVVVSEAIRECSDDVFSKYPLLSTFSVQIYTVPTLTPRLVKEVNLLGVLLGCLGELFLSCVGEEGHLQVNRWANLYEITLRIITDIRFVMSHVEVPKYVVHELPEVSRTWMKLLSLVQGMDPQKRVTGLHVEEENENTQTPFVLGLYIGILHSLLVNGAFAADSDEMKDNIIVFPANSGECDDTIRHTKVGRLSQESSVSSLTGRNSLQGAASHVPSSVHWLIFECLKAIDSWLEISTASGRSLNSSLPGLSRTRTDHNLVLRKSLLKIKKVKSALRTHLTLSGAPNRSAASRELRKRFGRLQNVDLEEKTTATKVDSSDNVMDVDNRIFDDLTVETDDVMDVDSLSLLSLRVWPDIIYDVSSQDVSFHIPLHRLLSLLLQKVLRRCCEECGLMEMSNFSSTLQLSAQYYNFFGKILQNCHPIGFSAYVMEHPLRLRVFCAQLRAGMWRKNGDASLVSYEWYRSIRWCEQGLEFDLFLLQCCAALGPPDSFVKRILERFGLSNYLSLNLERPNEYEPVLVQEMLTLIIQIVQERQYCGFSAVENLRRELVCKLAVGDATHSQLVKALPHDLSKNDQLQKTLDTLAVYTNPSGLKQGKYSLRKQYWKELDLYHPRWSSKDLQIAEERYLRFCQVSPSTAQLPRWTKIYYPLYPISRIATSRIVLHILRAVFFYSTSSVSRAPDGVLLTALHLLSLSLDICYMHKQIRIDSNNVSYMDNSSEDFISFLDYTCEEIDVTEYVNAYHQSHQKASISFEKQQSLLSLLVLLMRKYKQGDAWSFVGNQCYFSLLIENLLKRFCELHTGCISVLQRAAPDIFGCLSKPATGPGSHNSVSTTAAEEEKAKIRERQAAIMEKMKAAQTKFIASLDNSVNSEWDSSDTNHDVSINDNHGLEEPAPVVCSLCRDPDSKNPLSFLILLQKSRLTTFVERGSPSWNKSYWEQPVSRSNMMQSLSASESLPSSSEMMSSSQLVHLVEDAVNEFTSDGLPTDIDAFVEFIRARLPAIRNIQLPNASTGADTNPPFSPEMMEDDIYQSIMSGLPDGMPHSNLLEEENESSISHFEEDSTKIGYAVLGEYVASLSKETARHPSVSEASHSIQGENVSSRFASAAFDGFGPTDCDGIHISSCGHAVHQECRDRYLSSLRQRFVRRIVFERGSIVDPDQGEFLCPVCRRLANSVLPAALTSSNKLNEKVTVPYNLTPNACSFSTVSDSDCRKHKLDCPLQLSVALSLIRSAASEIGKSKVLKCSSLQPSENVMQPLQSVFHALCKLYYPESSGSLLASGRVSPSVLLWDTLRYSLISTEIAARGGGIKMSARGSDYGLKALYKEVASPAEFILSTLLQVAQTTRSHNRLQSLLRFRGLQLFARSVCYGVSLDEMLNSPSSRKGNISSILRHVDKGVTFPDVQFWRRAADPILAHDPFSSLMWILFCLPRPFLLSEEPFRAVVHLFYVVSVIQALITLCVSNSANLSNLGFGDPIISCISDIIRESSVVRKYFVSNYIDSSSISDMIRRFTHPYLRRCGLFWKLLRSSNVTPFGDSSYLWDWSSSYWSDGSVDEVSVQLSEVSELEKMFKIPSLDMVLNHEMVQSLTIKWCGHFCKDIGVRNCGRTLHCSPAVPFRLMQLPQLYQDLLQRYIKDRCIDCDEIPSESALCLLCGKLCSESWKPCCSENDTQTHAMSCGAGIGVFLSIRRTTVLLQRSSRLAPWPSPYLDAFGEEDHEMHRGRPLYLSEERYAALTFMVASHGLDRSSEGLCKYTVVESPLVGTCGLIKIEVVTWLAKIRCFEVHPKTLGSLMLLV</sequence>
<dbReference type="EC" id="2.3.2.27" evidence="10"/>
<dbReference type="SUPFAM" id="SSF46785">
    <property type="entry name" value="Winged helix' DNA-binding domain"/>
    <property type="match status" value="1"/>
</dbReference>
<dbReference type="FunFam" id="2.10.110.30:FF:000002">
    <property type="entry name" value="Putative e3 ubiquitin-protein ligase ubr3"/>
    <property type="match status" value="1"/>
</dbReference>
<evidence type="ECO:0000256" key="4">
    <source>
        <dbReference type="ARBA" id="ARBA00022723"/>
    </source>
</evidence>
<evidence type="ECO:0000313" key="13">
    <source>
        <dbReference type="Proteomes" id="UP000825729"/>
    </source>
</evidence>
<dbReference type="Proteomes" id="UP000825729">
    <property type="component" value="Unassembled WGS sequence"/>
</dbReference>
<accession>A0AAV7F408</accession>
<dbReference type="PANTHER" id="PTHR21497:SF53">
    <property type="entry name" value="E3 UBIQUITIN-PROTEIN LIGASE PRT6"/>
    <property type="match status" value="1"/>
</dbReference>
<evidence type="ECO:0000256" key="3">
    <source>
        <dbReference type="ARBA" id="ARBA00022679"/>
    </source>
</evidence>
<dbReference type="GO" id="GO:0000151">
    <property type="term" value="C:ubiquitin ligase complex"/>
    <property type="evidence" value="ECO:0007669"/>
    <property type="project" value="TreeGrafter"/>
</dbReference>
<dbReference type="Pfam" id="PF18995">
    <property type="entry name" value="PRT6_C"/>
    <property type="match status" value="1"/>
</dbReference>
<dbReference type="InterPro" id="IPR042065">
    <property type="entry name" value="E3_ELL-like"/>
</dbReference>
<protein>
    <recommendedName>
        <fullName evidence="10">E3 ubiquitin-protein ligase</fullName>
        <ecNumber evidence="10">2.3.2.27</ecNumber>
    </recommendedName>
</protein>
<keyword evidence="5 10" id="KW-0863">Zinc-finger</keyword>
<evidence type="ECO:0000256" key="9">
    <source>
        <dbReference type="PROSITE-ProRule" id="PRU00508"/>
    </source>
</evidence>
<reference evidence="12 13" key="1">
    <citation type="submission" date="2021-07" db="EMBL/GenBank/DDBJ databases">
        <title>The Aristolochia fimbriata genome: insights into angiosperm evolution, floral development and chemical biosynthesis.</title>
        <authorList>
            <person name="Jiao Y."/>
        </authorList>
    </citation>
    <scope>NUCLEOTIDE SEQUENCE [LARGE SCALE GENOMIC DNA]</scope>
    <source>
        <strain evidence="12">IBCAS-2021</strain>
        <tissue evidence="12">Leaf</tissue>
    </source>
</reference>
<evidence type="ECO:0000256" key="2">
    <source>
        <dbReference type="ARBA" id="ARBA00004906"/>
    </source>
</evidence>
<evidence type="ECO:0000313" key="12">
    <source>
        <dbReference type="EMBL" id="KAG9454677.1"/>
    </source>
</evidence>
<dbReference type="InterPro" id="IPR055194">
    <property type="entry name" value="UBR1-like_WH"/>
</dbReference>
<dbReference type="CDD" id="cd16482">
    <property type="entry name" value="RING-H2_UBR1-like"/>
    <property type="match status" value="1"/>
</dbReference>
<dbReference type="CDD" id="cd19673">
    <property type="entry name" value="UBR-box_UBR3"/>
    <property type="match status" value="1"/>
</dbReference>
<comment type="pathway">
    <text evidence="2 10">Protein modification; protein ubiquitination.</text>
</comment>
<comment type="catalytic activity">
    <reaction evidence="1 10">
        <text>S-ubiquitinyl-[E2 ubiquitin-conjugating enzyme]-L-cysteine + [acceptor protein]-L-lysine = [E2 ubiquitin-conjugating enzyme]-L-cysteine + N(6)-ubiquitinyl-[acceptor protein]-L-lysine.</text>
        <dbReference type="EC" id="2.3.2.27"/>
    </reaction>
</comment>
<keyword evidence="4 10" id="KW-0479">Metal-binding</keyword>
<dbReference type="GO" id="GO:0005737">
    <property type="term" value="C:cytoplasm"/>
    <property type="evidence" value="ECO:0007669"/>
    <property type="project" value="TreeGrafter"/>
</dbReference>